<dbReference type="EMBL" id="JBHUIY010000048">
    <property type="protein sequence ID" value="MFD2235457.1"/>
    <property type="molecule type" value="Genomic_DNA"/>
</dbReference>
<evidence type="ECO:0000313" key="2">
    <source>
        <dbReference type="EMBL" id="MFD2235457.1"/>
    </source>
</evidence>
<organism evidence="2 3">
    <name type="scientific">Phaeospirillum tilakii</name>
    <dbReference type="NCBI Taxonomy" id="741673"/>
    <lineage>
        <taxon>Bacteria</taxon>
        <taxon>Pseudomonadati</taxon>
        <taxon>Pseudomonadota</taxon>
        <taxon>Alphaproteobacteria</taxon>
        <taxon>Rhodospirillales</taxon>
        <taxon>Rhodospirillaceae</taxon>
        <taxon>Phaeospirillum</taxon>
    </lineage>
</organism>
<reference evidence="3" key="1">
    <citation type="journal article" date="2019" name="Int. J. Syst. Evol. Microbiol.">
        <title>The Global Catalogue of Microorganisms (GCM) 10K type strain sequencing project: providing services to taxonomists for standard genome sequencing and annotation.</title>
        <authorList>
            <consortium name="The Broad Institute Genomics Platform"/>
            <consortium name="The Broad Institute Genome Sequencing Center for Infectious Disease"/>
            <person name="Wu L."/>
            <person name="Ma J."/>
        </authorList>
    </citation>
    <scope>NUCLEOTIDE SEQUENCE [LARGE SCALE GENOMIC DNA]</scope>
    <source>
        <strain evidence="3">KCTC 15012</strain>
    </source>
</reference>
<comment type="caution">
    <text evidence="2">The sequence shown here is derived from an EMBL/GenBank/DDBJ whole genome shotgun (WGS) entry which is preliminary data.</text>
</comment>
<accession>A0ABW5CHK6</accession>
<name>A0ABW5CHK6_9PROT</name>
<evidence type="ECO:0000313" key="3">
    <source>
        <dbReference type="Proteomes" id="UP001597296"/>
    </source>
</evidence>
<feature type="transmembrane region" description="Helical" evidence="1">
    <location>
        <begin position="31"/>
        <end position="49"/>
    </location>
</feature>
<proteinExistence type="predicted"/>
<evidence type="ECO:0000256" key="1">
    <source>
        <dbReference type="SAM" id="Phobius"/>
    </source>
</evidence>
<keyword evidence="1" id="KW-0812">Transmembrane</keyword>
<evidence type="ECO:0008006" key="4">
    <source>
        <dbReference type="Google" id="ProtNLM"/>
    </source>
</evidence>
<keyword evidence="3" id="KW-1185">Reference proteome</keyword>
<keyword evidence="1" id="KW-1133">Transmembrane helix</keyword>
<gene>
    <name evidence="2" type="ORF">ACFSNB_16765</name>
</gene>
<keyword evidence="1" id="KW-0472">Membrane</keyword>
<dbReference type="RefSeq" id="WP_377318661.1">
    <property type="nucleotide sequence ID" value="NZ_JBHUIY010000048.1"/>
</dbReference>
<protein>
    <recommendedName>
        <fullName evidence="4">Phage holin T7 family, holin superfamily II</fullName>
    </recommendedName>
</protein>
<sequence length="60" mass="6618">MPAEDRVPAGAATLATSAPLWAWGLDQVNQILTTVSLLLGIAFLLWQWIRAARQNKPMED</sequence>
<dbReference type="Proteomes" id="UP001597296">
    <property type="component" value="Unassembled WGS sequence"/>
</dbReference>